<feature type="signal peptide" evidence="12">
    <location>
        <begin position="1"/>
        <end position="18"/>
    </location>
</feature>
<keyword evidence="7" id="KW-1133">Transmembrane helix</keyword>
<evidence type="ECO:0000256" key="8">
    <source>
        <dbReference type="ARBA" id="ARBA00023136"/>
    </source>
</evidence>
<keyword evidence="15" id="KW-1185">Reference proteome</keyword>
<dbReference type="AlphaFoldDB" id="A0ABD2QB88"/>
<evidence type="ECO:0000256" key="10">
    <source>
        <dbReference type="ARBA" id="ARBA00023180"/>
    </source>
</evidence>
<evidence type="ECO:0000256" key="1">
    <source>
        <dbReference type="ARBA" id="ARBA00004251"/>
    </source>
</evidence>
<dbReference type="Pfam" id="PF00754">
    <property type="entry name" value="F5_F8_type_C"/>
    <property type="match status" value="1"/>
</dbReference>
<evidence type="ECO:0000259" key="13">
    <source>
        <dbReference type="PROSITE" id="PS50022"/>
    </source>
</evidence>
<dbReference type="SUPFAM" id="SSF49785">
    <property type="entry name" value="Galactose-binding domain-like"/>
    <property type="match status" value="1"/>
</dbReference>
<feature type="compositionally biased region" description="Basic and acidic residues" evidence="11">
    <location>
        <begin position="490"/>
        <end position="502"/>
    </location>
</feature>
<evidence type="ECO:0000256" key="6">
    <source>
        <dbReference type="ARBA" id="ARBA00022840"/>
    </source>
</evidence>
<dbReference type="GO" id="GO:0005886">
    <property type="term" value="C:plasma membrane"/>
    <property type="evidence" value="ECO:0007669"/>
    <property type="project" value="UniProtKB-SubCell"/>
</dbReference>
<evidence type="ECO:0000313" key="14">
    <source>
        <dbReference type="EMBL" id="KAL3316815.1"/>
    </source>
</evidence>
<evidence type="ECO:0000313" key="15">
    <source>
        <dbReference type="Proteomes" id="UP001626550"/>
    </source>
</evidence>
<keyword evidence="5" id="KW-0547">Nucleotide-binding</keyword>
<name>A0ABD2QB88_9PLAT</name>
<dbReference type="Proteomes" id="UP001626550">
    <property type="component" value="Unassembled WGS sequence"/>
</dbReference>
<evidence type="ECO:0000256" key="9">
    <source>
        <dbReference type="ARBA" id="ARBA00023157"/>
    </source>
</evidence>
<feature type="region of interest" description="Disordered" evidence="11">
    <location>
        <begin position="476"/>
        <end position="502"/>
    </location>
</feature>
<gene>
    <name evidence="14" type="primary">DDR2</name>
    <name evidence="14" type="ORF">Ciccas_004524</name>
</gene>
<keyword evidence="8" id="KW-0472">Membrane</keyword>
<dbReference type="PROSITE" id="PS50022">
    <property type="entry name" value="FA58C_3"/>
    <property type="match status" value="1"/>
</dbReference>
<evidence type="ECO:0000256" key="5">
    <source>
        <dbReference type="ARBA" id="ARBA00022741"/>
    </source>
</evidence>
<comment type="subcellular location">
    <subcellularLocation>
        <location evidence="1">Cell membrane</location>
        <topology evidence="1">Single-pass type I membrane protein</topology>
    </subcellularLocation>
</comment>
<dbReference type="EMBL" id="JBJKFK010000477">
    <property type="protein sequence ID" value="KAL3316815.1"/>
    <property type="molecule type" value="Genomic_DNA"/>
</dbReference>
<dbReference type="Gene3D" id="2.60.120.1190">
    <property type="match status" value="1"/>
</dbReference>
<dbReference type="InterPro" id="IPR008979">
    <property type="entry name" value="Galactose-bd-like_sf"/>
</dbReference>
<keyword evidence="10" id="KW-0325">Glycoprotein</keyword>
<feature type="domain" description="F5/8 type C" evidence="13">
    <location>
        <begin position="43"/>
        <end position="206"/>
    </location>
</feature>
<keyword evidence="2" id="KW-1003">Cell membrane</keyword>
<sequence>MSLSLLLMSLLMGPVCQSQNIITNGKLQCEDILLDKLPEEAFTASSFLKVEPNPITDLANADPPITDYKPFSIRRRSDDRSSNSAWCPSNKVGSDLREFVQIDLGSLHVISKIQLRGLKERFARWIQIRYKREDSDQEDWRIYRTSMQNTTDLSESILEGQKSDRFPSLLTMDYPFVARFLRIYPTSGNDQVDSQKVCLSIVVYGCEHPGNLIEYSVRKGDYYQADRNRDPLGDVGSLDDLFYDGLQGNFKRGGLGKLADLRTGAGIQQVSQLRQTFVGWKMTDPLEISFKFSRIMNFTRVSLFLLVSDDEDARETGYRKFGFPSGVKMRFDYRLPVSRESHNAMLVHDLSATSSQPIGTESLIAYFDQFQARLLSLTLNSEHKCADHLTLTLDSGNHSWIVLSEVAFDNCQFCICNTRFIFFCYKTLLSDNCICSLHSRSDLIGFLVKMMAMYFYPVDPADMIALRHKIQELKEGGDPFSTLRPALPDDTQRDDSSKLTPQ</sequence>
<dbReference type="InterPro" id="IPR048525">
    <property type="entry name" value="DDR1-2_DS-like"/>
</dbReference>
<comment type="caution">
    <text evidence="14">The sequence shown here is derived from an EMBL/GenBank/DDBJ whole genome shotgun (WGS) entry which is preliminary data.</text>
</comment>
<dbReference type="GO" id="GO:0005524">
    <property type="term" value="F:ATP binding"/>
    <property type="evidence" value="ECO:0007669"/>
    <property type="project" value="UniProtKB-KW"/>
</dbReference>
<evidence type="ECO:0000256" key="12">
    <source>
        <dbReference type="SAM" id="SignalP"/>
    </source>
</evidence>
<accession>A0ABD2QB88</accession>
<keyword evidence="3" id="KW-0812">Transmembrane</keyword>
<evidence type="ECO:0000256" key="3">
    <source>
        <dbReference type="ARBA" id="ARBA00022692"/>
    </source>
</evidence>
<keyword evidence="6" id="KW-0067">ATP-binding</keyword>
<protein>
    <submittedName>
        <fullName evidence="14">DNA damage responsive protein</fullName>
    </submittedName>
</protein>
<feature type="chain" id="PRO_5044810592" evidence="12">
    <location>
        <begin position="19"/>
        <end position="502"/>
    </location>
</feature>
<proteinExistence type="predicted"/>
<evidence type="ECO:0000256" key="2">
    <source>
        <dbReference type="ARBA" id="ARBA00022475"/>
    </source>
</evidence>
<organism evidence="14 15">
    <name type="scientific">Cichlidogyrus casuarinus</name>
    <dbReference type="NCBI Taxonomy" id="1844966"/>
    <lineage>
        <taxon>Eukaryota</taxon>
        <taxon>Metazoa</taxon>
        <taxon>Spiralia</taxon>
        <taxon>Lophotrochozoa</taxon>
        <taxon>Platyhelminthes</taxon>
        <taxon>Monogenea</taxon>
        <taxon>Monopisthocotylea</taxon>
        <taxon>Dactylogyridea</taxon>
        <taxon>Ancyrocephalidae</taxon>
        <taxon>Cichlidogyrus</taxon>
    </lineage>
</organism>
<dbReference type="Gene3D" id="2.60.120.260">
    <property type="entry name" value="Galactose-binding domain-like"/>
    <property type="match status" value="1"/>
</dbReference>
<dbReference type="InterPro" id="IPR000421">
    <property type="entry name" value="FA58C"/>
</dbReference>
<evidence type="ECO:0000256" key="11">
    <source>
        <dbReference type="SAM" id="MobiDB-lite"/>
    </source>
</evidence>
<evidence type="ECO:0000256" key="4">
    <source>
        <dbReference type="ARBA" id="ARBA00022729"/>
    </source>
</evidence>
<dbReference type="Pfam" id="PF21114">
    <property type="entry name" value="DDR1-2_DS-like"/>
    <property type="match status" value="1"/>
</dbReference>
<keyword evidence="4 12" id="KW-0732">Signal</keyword>
<evidence type="ECO:0000256" key="7">
    <source>
        <dbReference type="ARBA" id="ARBA00022989"/>
    </source>
</evidence>
<reference evidence="14 15" key="1">
    <citation type="submission" date="2024-11" db="EMBL/GenBank/DDBJ databases">
        <title>Adaptive evolution of stress response genes in parasites aligns with host niche diversity.</title>
        <authorList>
            <person name="Hahn C."/>
            <person name="Resl P."/>
        </authorList>
    </citation>
    <scope>NUCLEOTIDE SEQUENCE [LARGE SCALE GENOMIC DNA]</scope>
    <source>
        <strain evidence="14">EGGRZ-B1_66</strain>
        <tissue evidence="14">Body</tissue>
    </source>
</reference>
<keyword evidence="9" id="KW-1015">Disulfide bond</keyword>